<comment type="caution">
    <text evidence="1">The sequence shown here is derived from an EMBL/GenBank/DDBJ whole genome shotgun (WGS) entry which is preliminary data.</text>
</comment>
<sequence length="190" mass="22051">MVDAQNFIKSKDSLQQWEYDEDPYVKYGSCGFEKKHVYSRIFYADTDVNWRENESYIGSNEISERYNNLTNIKYTQMQNIDYSKQASYAFVMINAASDPGTDVAFNFFGGFHTQATQSYPESSQLQQIEYELSKPEVQQANLVFLVSHFNSPSLIIKSLRRNVWGELSGHAHAIYMETSRDNRRSIDTEV</sequence>
<dbReference type="AlphaFoldDB" id="A0A5J4TC52"/>
<proteinExistence type="predicted"/>
<gene>
    <name evidence="1" type="ORF">EZS28_048656</name>
</gene>
<dbReference type="OrthoDB" id="45365at2759"/>
<reference evidence="1 2" key="1">
    <citation type="submission" date="2019-03" db="EMBL/GenBank/DDBJ databases">
        <title>Single cell metagenomics reveals metabolic interactions within the superorganism composed of flagellate Streblomastix strix and complex community of Bacteroidetes bacteria on its surface.</title>
        <authorList>
            <person name="Treitli S.C."/>
            <person name="Kolisko M."/>
            <person name="Husnik F."/>
            <person name="Keeling P."/>
            <person name="Hampl V."/>
        </authorList>
    </citation>
    <scope>NUCLEOTIDE SEQUENCE [LARGE SCALE GENOMIC DNA]</scope>
    <source>
        <strain evidence="1">ST1C</strain>
    </source>
</reference>
<evidence type="ECO:0000313" key="2">
    <source>
        <dbReference type="Proteomes" id="UP000324800"/>
    </source>
</evidence>
<evidence type="ECO:0000313" key="1">
    <source>
        <dbReference type="EMBL" id="KAA6355817.1"/>
    </source>
</evidence>
<protein>
    <submittedName>
        <fullName evidence="1">Uncharacterized protein</fullName>
    </submittedName>
</protein>
<feature type="non-terminal residue" evidence="1">
    <location>
        <position position="190"/>
    </location>
</feature>
<organism evidence="1 2">
    <name type="scientific">Streblomastix strix</name>
    <dbReference type="NCBI Taxonomy" id="222440"/>
    <lineage>
        <taxon>Eukaryota</taxon>
        <taxon>Metamonada</taxon>
        <taxon>Preaxostyla</taxon>
        <taxon>Oxymonadida</taxon>
        <taxon>Streblomastigidae</taxon>
        <taxon>Streblomastix</taxon>
    </lineage>
</organism>
<dbReference type="Proteomes" id="UP000324800">
    <property type="component" value="Unassembled WGS sequence"/>
</dbReference>
<dbReference type="EMBL" id="SNRW01034001">
    <property type="protein sequence ID" value="KAA6355817.1"/>
    <property type="molecule type" value="Genomic_DNA"/>
</dbReference>
<name>A0A5J4TC52_9EUKA</name>
<accession>A0A5J4TC52</accession>